<comment type="caution">
    <text evidence="2">The sequence shown here is derived from an EMBL/GenBank/DDBJ whole genome shotgun (WGS) entry which is preliminary data.</text>
</comment>
<sequence length="102" mass="10586">AAANGIVSGFGDGTFRPNAPATRAQAAVMLCGYAKLAGRDTTQRADLSAYADAAEIPSWALAEMQWANAAQLIRGRSDTILAPNAGTTRAEMAKILSTFIGK</sequence>
<feature type="non-terminal residue" evidence="2">
    <location>
        <position position="1"/>
    </location>
</feature>
<gene>
    <name evidence="2" type="ORF">OBE_01866</name>
</gene>
<dbReference type="Pfam" id="PF00395">
    <property type="entry name" value="SLH"/>
    <property type="match status" value="2"/>
</dbReference>
<dbReference type="PROSITE" id="PS51272">
    <property type="entry name" value="SLH"/>
    <property type="match status" value="2"/>
</dbReference>
<reference evidence="2" key="1">
    <citation type="journal article" date="2013" name="Environ. Microbiol.">
        <title>Microbiota from the distal guts of lean and obese adolescents exhibit partial functional redundancy besides clear differences in community structure.</title>
        <authorList>
            <person name="Ferrer M."/>
            <person name="Ruiz A."/>
            <person name="Lanza F."/>
            <person name="Haange S.B."/>
            <person name="Oberbach A."/>
            <person name="Till H."/>
            <person name="Bargiela R."/>
            <person name="Campoy C."/>
            <person name="Segura M.T."/>
            <person name="Richter M."/>
            <person name="von Bergen M."/>
            <person name="Seifert J."/>
            <person name="Suarez A."/>
        </authorList>
    </citation>
    <scope>NUCLEOTIDE SEQUENCE</scope>
</reference>
<name>K1U3G1_9ZZZZ</name>
<organism evidence="2">
    <name type="scientific">human gut metagenome</name>
    <dbReference type="NCBI Taxonomy" id="408170"/>
    <lineage>
        <taxon>unclassified sequences</taxon>
        <taxon>metagenomes</taxon>
        <taxon>organismal metagenomes</taxon>
    </lineage>
</organism>
<protein>
    <submittedName>
        <fullName evidence="2">S-layer domain protein</fullName>
    </submittedName>
</protein>
<evidence type="ECO:0000313" key="2">
    <source>
        <dbReference type="EMBL" id="EKC74439.1"/>
    </source>
</evidence>
<dbReference type="EMBL" id="AJWZ01001220">
    <property type="protein sequence ID" value="EKC74439.1"/>
    <property type="molecule type" value="Genomic_DNA"/>
</dbReference>
<dbReference type="InterPro" id="IPR001119">
    <property type="entry name" value="SLH_dom"/>
</dbReference>
<dbReference type="AlphaFoldDB" id="K1U3G1"/>
<accession>K1U3G1</accession>
<proteinExistence type="predicted"/>
<evidence type="ECO:0000259" key="1">
    <source>
        <dbReference type="PROSITE" id="PS51272"/>
    </source>
</evidence>
<feature type="domain" description="SLH" evidence="1">
    <location>
        <begin position="1"/>
        <end position="44"/>
    </location>
</feature>
<feature type="domain" description="SLH" evidence="1">
    <location>
        <begin position="47"/>
        <end position="102"/>
    </location>
</feature>